<proteinExistence type="predicted"/>
<evidence type="ECO:0000313" key="2">
    <source>
        <dbReference type="EMBL" id="MED6281865.1"/>
    </source>
</evidence>
<feature type="region of interest" description="Disordered" evidence="1">
    <location>
        <begin position="70"/>
        <end position="108"/>
    </location>
</feature>
<organism evidence="2 3">
    <name type="scientific">Characodon lateralis</name>
    <dbReference type="NCBI Taxonomy" id="208331"/>
    <lineage>
        <taxon>Eukaryota</taxon>
        <taxon>Metazoa</taxon>
        <taxon>Chordata</taxon>
        <taxon>Craniata</taxon>
        <taxon>Vertebrata</taxon>
        <taxon>Euteleostomi</taxon>
        <taxon>Actinopterygii</taxon>
        <taxon>Neopterygii</taxon>
        <taxon>Teleostei</taxon>
        <taxon>Neoteleostei</taxon>
        <taxon>Acanthomorphata</taxon>
        <taxon>Ovalentaria</taxon>
        <taxon>Atherinomorphae</taxon>
        <taxon>Cyprinodontiformes</taxon>
        <taxon>Goodeidae</taxon>
        <taxon>Characodon</taxon>
    </lineage>
</organism>
<feature type="compositionally biased region" description="Basic and acidic residues" evidence="1">
    <location>
        <begin position="85"/>
        <end position="96"/>
    </location>
</feature>
<dbReference type="Proteomes" id="UP001352852">
    <property type="component" value="Unassembled WGS sequence"/>
</dbReference>
<reference evidence="2 3" key="1">
    <citation type="submission" date="2021-06" db="EMBL/GenBank/DDBJ databases">
        <authorList>
            <person name="Palmer J.M."/>
        </authorList>
    </citation>
    <scope>NUCLEOTIDE SEQUENCE [LARGE SCALE GENOMIC DNA]</scope>
    <source>
        <strain evidence="2 3">CL_MEX2019</strain>
        <tissue evidence="2">Muscle</tissue>
    </source>
</reference>
<protein>
    <submittedName>
        <fullName evidence="2">Uncharacterized protein</fullName>
    </submittedName>
</protein>
<name>A0ABU7E6X3_9TELE</name>
<feature type="compositionally biased region" description="Polar residues" evidence="1">
    <location>
        <begin position="97"/>
        <end position="108"/>
    </location>
</feature>
<accession>A0ABU7E6X3</accession>
<sequence length="108" mass="12048">MFAALGEAQKGWAGPGWVGDVFLLPKVENIRKEKHQGEKRGSLGLFGRSSRCHGLTFEYPTFLHLPYSGLPQIGERQKSTSNQPKRSDGTDRHTREPSQSAAISLNRR</sequence>
<comment type="caution">
    <text evidence="2">The sequence shown here is derived from an EMBL/GenBank/DDBJ whole genome shotgun (WGS) entry which is preliminary data.</text>
</comment>
<evidence type="ECO:0000256" key="1">
    <source>
        <dbReference type="SAM" id="MobiDB-lite"/>
    </source>
</evidence>
<evidence type="ECO:0000313" key="3">
    <source>
        <dbReference type="Proteomes" id="UP001352852"/>
    </source>
</evidence>
<gene>
    <name evidence="2" type="ORF">CHARACLAT_026236</name>
</gene>
<keyword evidence="3" id="KW-1185">Reference proteome</keyword>
<dbReference type="EMBL" id="JAHUTJ010044125">
    <property type="protein sequence ID" value="MED6281865.1"/>
    <property type="molecule type" value="Genomic_DNA"/>
</dbReference>